<dbReference type="InterPro" id="IPR000182">
    <property type="entry name" value="GNAT_dom"/>
</dbReference>
<dbReference type="RefSeq" id="WP_250582976.1">
    <property type="nucleotide sequence ID" value="NZ_JAKRVX010000001.1"/>
</dbReference>
<dbReference type="Pfam" id="PF00583">
    <property type="entry name" value="Acetyltransf_1"/>
    <property type="match status" value="1"/>
</dbReference>
<dbReference type="EMBL" id="JAKRVX010000001">
    <property type="protein sequence ID" value="MCL9816047.1"/>
    <property type="molecule type" value="Genomic_DNA"/>
</dbReference>
<evidence type="ECO:0000256" key="1">
    <source>
        <dbReference type="ARBA" id="ARBA00022679"/>
    </source>
</evidence>
<evidence type="ECO:0000256" key="2">
    <source>
        <dbReference type="ARBA" id="ARBA00023315"/>
    </source>
</evidence>
<proteinExistence type="predicted"/>
<evidence type="ECO:0000313" key="5">
    <source>
        <dbReference type="Proteomes" id="UP001203207"/>
    </source>
</evidence>
<name>A0AAE3FUZ4_9EURY</name>
<protein>
    <submittedName>
        <fullName evidence="4">GNAT family N-acetyltransferase</fullName>
    </submittedName>
</protein>
<organism evidence="4 5">
    <name type="scientific">Natronocalculus amylovorans</name>
    <dbReference type="NCBI Taxonomy" id="2917812"/>
    <lineage>
        <taxon>Archaea</taxon>
        <taxon>Methanobacteriati</taxon>
        <taxon>Methanobacteriota</taxon>
        <taxon>Stenosarchaea group</taxon>
        <taxon>Halobacteria</taxon>
        <taxon>Halobacteriales</taxon>
        <taxon>Haloferacaceae</taxon>
        <taxon>Natronocalculus</taxon>
    </lineage>
</organism>
<dbReference type="PANTHER" id="PTHR43877:SF2">
    <property type="entry name" value="AMINOALKYLPHOSPHONATE N-ACETYLTRANSFERASE-RELATED"/>
    <property type="match status" value="1"/>
</dbReference>
<dbReference type="SUPFAM" id="SSF55729">
    <property type="entry name" value="Acyl-CoA N-acyltransferases (Nat)"/>
    <property type="match status" value="1"/>
</dbReference>
<dbReference type="PANTHER" id="PTHR43877">
    <property type="entry name" value="AMINOALKYLPHOSPHONATE N-ACETYLTRANSFERASE-RELATED-RELATED"/>
    <property type="match status" value="1"/>
</dbReference>
<dbReference type="InterPro" id="IPR016181">
    <property type="entry name" value="Acyl_CoA_acyltransferase"/>
</dbReference>
<reference evidence="4" key="2">
    <citation type="submission" date="2022-02" db="EMBL/GenBank/DDBJ databases">
        <authorList>
            <person name="Elcheninov A.G."/>
            <person name="Sorokin D.Y."/>
            <person name="Kublanov I.V."/>
        </authorList>
    </citation>
    <scope>NUCLEOTIDE SEQUENCE</scope>
    <source>
        <strain evidence="4">AArc-St2</strain>
    </source>
</reference>
<comment type="caution">
    <text evidence="4">The sequence shown here is derived from an EMBL/GenBank/DDBJ whole genome shotgun (WGS) entry which is preliminary data.</text>
</comment>
<evidence type="ECO:0000259" key="3">
    <source>
        <dbReference type="PROSITE" id="PS51186"/>
    </source>
</evidence>
<evidence type="ECO:0000313" key="4">
    <source>
        <dbReference type="EMBL" id="MCL9816047.1"/>
    </source>
</evidence>
<feature type="domain" description="N-acetyltransferase" evidence="3">
    <location>
        <begin position="5"/>
        <end position="167"/>
    </location>
</feature>
<dbReference type="Gene3D" id="3.40.630.30">
    <property type="match status" value="1"/>
</dbReference>
<dbReference type="GO" id="GO:0016747">
    <property type="term" value="F:acyltransferase activity, transferring groups other than amino-acyl groups"/>
    <property type="evidence" value="ECO:0007669"/>
    <property type="project" value="InterPro"/>
</dbReference>
<gene>
    <name evidence="4" type="ORF">AArcSt2_03735</name>
</gene>
<dbReference type="AlphaFoldDB" id="A0AAE3FUZ4"/>
<sequence>MLSNTTIRHAEQTDISSIQSVSRSSWHAAYDDILGSETVDRMVDEWYTRDALEAAIDRSIFYVAAYDSEIVGFSNAGQISEDGSSFELFRIYVREQHWGNQIGTALLESTINAVVDAGGTTLELSVLAENSVGIRFYEHRGFDRRSEQAVTLNGDTYAEYRYEKRVT</sequence>
<reference evidence="4" key="1">
    <citation type="journal article" date="2022" name="Syst. Appl. Microbiol.">
        <title>Natronocalculus amylovorans gen. nov., sp. nov., and Natranaeroarchaeum aerophilus sp. nov., dominant culturable amylolytic natronoarchaea from hypersaline soda lakes in southwestern Siberia.</title>
        <authorList>
            <person name="Sorokin D.Y."/>
            <person name="Elcheninov A.G."/>
            <person name="Khizhniak T.V."/>
            <person name="Koenen M."/>
            <person name="Bale N.J."/>
            <person name="Damste J.S.S."/>
            <person name="Kublanov I.V."/>
        </authorList>
    </citation>
    <scope>NUCLEOTIDE SEQUENCE</scope>
    <source>
        <strain evidence="4">AArc-St2</strain>
    </source>
</reference>
<keyword evidence="5" id="KW-1185">Reference proteome</keyword>
<dbReference type="PROSITE" id="PS51186">
    <property type="entry name" value="GNAT"/>
    <property type="match status" value="1"/>
</dbReference>
<keyword evidence="1" id="KW-0808">Transferase</keyword>
<dbReference type="Proteomes" id="UP001203207">
    <property type="component" value="Unassembled WGS sequence"/>
</dbReference>
<dbReference type="CDD" id="cd04301">
    <property type="entry name" value="NAT_SF"/>
    <property type="match status" value="1"/>
</dbReference>
<accession>A0AAE3FUZ4</accession>
<keyword evidence="2" id="KW-0012">Acyltransferase</keyword>
<dbReference type="InterPro" id="IPR050832">
    <property type="entry name" value="Bact_Acetyltransf"/>
</dbReference>